<dbReference type="AlphaFoldDB" id="A0A7W6FNL4"/>
<keyword evidence="6" id="KW-0413">Isomerase</keyword>
<sequence>MTRRPSPTTDAAPFGAAIRNRKIQMLLGLFVATTVAAGAALATQAAEPAITSRAQIEEIVRDYILEHPEILPQAMERLQAKRVGAVIDSKRGEIETPFAGAWEGAQNGDIVLVEFFDYACGYCRASLPDITRLVGEDKKVKVVYRELPILSEESNAAAHVSLLAAERNLYMPFHKALYAAGQVTRETILKAAASVGIDRKAAEAAIADKRYAAEIEKNVRLAQALGASGTPTFVVGGQVLGGAVGYDGLKKAVAEERAKAKPAT</sequence>
<dbReference type="PANTHER" id="PTHR13887:SF14">
    <property type="entry name" value="DISULFIDE BOND FORMATION PROTEIN D"/>
    <property type="match status" value="1"/>
</dbReference>
<evidence type="ECO:0000313" key="7">
    <source>
        <dbReference type="Proteomes" id="UP000571950"/>
    </source>
</evidence>
<dbReference type="SUPFAM" id="SSF52833">
    <property type="entry name" value="Thioredoxin-like"/>
    <property type="match status" value="1"/>
</dbReference>
<organism evidence="6 7">
    <name type="scientific">Sphingobium jiangsuense</name>
    <dbReference type="NCBI Taxonomy" id="870476"/>
    <lineage>
        <taxon>Bacteria</taxon>
        <taxon>Pseudomonadati</taxon>
        <taxon>Pseudomonadota</taxon>
        <taxon>Alphaproteobacteria</taxon>
        <taxon>Sphingomonadales</taxon>
        <taxon>Sphingomonadaceae</taxon>
        <taxon>Sphingobium</taxon>
    </lineage>
</organism>
<name>A0A7W6FNL4_9SPHN</name>
<keyword evidence="2" id="KW-0560">Oxidoreductase</keyword>
<dbReference type="Proteomes" id="UP000571950">
    <property type="component" value="Unassembled WGS sequence"/>
</dbReference>
<dbReference type="Gene3D" id="3.40.30.10">
    <property type="entry name" value="Glutaredoxin"/>
    <property type="match status" value="1"/>
</dbReference>
<evidence type="ECO:0000313" key="6">
    <source>
        <dbReference type="EMBL" id="MBB3924657.1"/>
    </source>
</evidence>
<dbReference type="InterPro" id="IPR041205">
    <property type="entry name" value="ScsC_N"/>
</dbReference>
<gene>
    <name evidence="6" type="ORF">GGR43_000351</name>
</gene>
<evidence type="ECO:0000256" key="3">
    <source>
        <dbReference type="ARBA" id="ARBA00023157"/>
    </source>
</evidence>
<proteinExistence type="predicted"/>
<comment type="caution">
    <text evidence="6">The sequence shown here is derived from an EMBL/GenBank/DDBJ whole genome shotgun (WGS) entry which is preliminary data.</text>
</comment>
<dbReference type="InterPro" id="IPR013766">
    <property type="entry name" value="Thioredoxin_domain"/>
</dbReference>
<protein>
    <submittedName>
        <fullName evidence="6">Protein-disulfide isomerase</fullName>
    </submittedName>
</protein>
<keyword evidence="1" id="KW-0732">Signal</keyword>
<dbReference type="EMBL" id="JACIDT010000001">
    <property type="protein sequence ID" value="MBB3924657.1"/>
    <property type="molecule type" value="Genomic_DNA"/>
</dbReference>
<dbReference type="GO" id="GO:0016853">
    <property type="term" value="F:isomerase activity"/>
    <property type="evidence" value="ECO:0007669"/>
    <property type="project" value="UniProtKB-KW"/>
</dbReference>
<keyword evidence="4" id="KW-0676">Redox-active center</keyword>
<keyword evidence="3" id="KW-1015">Disulfide bond</keyword>
<dbReference type="PROSITE" id="PS51352">
    <property type="entry name" value="THIOREDOXIN_2"/>
    <property type="match status" value="1"/>
</dbReference>
<reference evidence="6 7" key="1">
    <citation type="submission" date="2020-08" db="EMBL/GenBank/DDBJ databases">
        <title>Genomic Encyclopedia of Type Strains, Phase IV (KMG-IV): sequencing the most valuable type-strain genomes for metagenomic binning, comparative biology and taxonomic classification.</title>
        <authorList>
            <person name="Goeker M."/>
        </authorList>
    </citation>
    <scope>NUCLEOTIDE SEQUENCE [LARGE SCALE GENOMIC DNA]</scope>
    <source>
        <strain evidence="6 7">DSM 26189</strain>
    </source>
</reference>
<dbReference type="InterPro" id="IPR001853">
    <property type="entry name" value="DSBA-like_thioredoxin_dom"/>
</dbReference>
<feature type="domain" description="Thioredoxin" evidence="5">
    <location>
        <begin position="74"/>
        <end position="258"/>
    </location>
</feature>
<evidence type="ECO:0000256" key="4">
    <source>
        <dbReference type="ARBA" id="ARBA00023284"/>
    </source>
</evidence>
<evidence type="ECO:0000256" key="1">
    <source>
        <dbReference type="ARBA" id="ARBA00022729"/>
    </source>
</evidence>
<dbReference type="Pfam" id="PF18312">
    <property type="entry name" value="ScsC_N"/>
    <property type="match status" value="1"/>
</dbReference>
<accession>A0A7W6FNL4</accession>
<dbReference type="PANTHER" id="PTHR13887">
    <property type="entry name" value="GLUTATHIONE S-TRANSFERASE KAPPA"/>
    <property type="match status" value="1"/>
</dbReference>
<dbReference type="InterPro" id="IPR036249">
    <property type="entry name" value="Thioredoxin-like_sf"/>
</dbReference>
<dbReference type="GO" id="GO:0016491">
    <property type="term" value="F:oxidoreductase activity"/>
    <property type="evidence" value="ECO:0007669"/>
    <property type="project" value="UniProtKB-KW"/>
</dbReference>
<dbReference type="CDD" id="cd03023">
    <property type="entry name" value="DsbA_Com1_like"/>
    <property type="match status" value="1"/>
</dbReference>
<evidence type="ECO:0000256" key="2">
    <source>
        <dbReference type="ARBA" id="ARBA00023002"/>
    </source>
</evidence>
<dbReference type="Pfam" id="PF01323">
    <property type="entry name" value="DSBA"/>
    <property type="match status" value="1"/>
</dbReference>
<keyword evidence="7" id="KW-1185">Reference proteome</keyword>
<evidence type="ECO:0000259" key="5">
    <source>
        <dbReference type="PROSITE" id="PS51352"/>
    </source>
</evidence>